<feature type="transmembrane region" description="Helical" evidence="9">
    <location>
        <begin position="262"/>
        <end position="278"/>
    </location>
</feature>
<evidence type="ECO:0000256" key="5">
    <source>
        <dbReference type="ARBA" id="ARBA00022692"/>
    </source>
</evidence>
<dbReference type="InterPro" id="IPR038236">
    <property type="entry name" value="GlpG_N_sf"/>
</dbReference>
<comment type="subcellular location">
    <subcellularLocation>
        <location evidence="1">Membrane</location>
        <topology evidence="1">Multi-pass membrane protein</topology>
    </subcellularLocation>
</comment>
<dbReference type="RefSeq" id="WP_115998640.1">
    <property type="nucleotide sequence ID" value="NZ_QUOV01000001.1"/>
</dbReference>
<evidence type="ECO:0000256" key="8">
    <source>
        <dbReference type="ARBA" id="ARBA00023136"/>
    </source>
</evidence>
<feature type="domain" description="Peptidase S54 rhomboid" evidence="10">
    <location>
        <begin position="143"/>
        <end position="279"/>
    </location>
</feature>
<dbReference type="InterPro" id="IPR035952">
    <property type="entry name" value="Rhomboid-like_sf"/>
</dbReference>
<dbReference type="EC" id="3.4.21.105" evidence="12"/>
<feature type="transmembrane region" description="Helical" evidence="9">
    <location>
        <begin position="238"/>
        <end position="256"/>
    </location>
</feature>
<keyword evidence="12" id="KW-0645">Protease</keyword>
<evidence type="ECO:0000259" key="10">
    <source>
        <dbReference type="Pfam" id="PF01694"/>
    </source>
</evidence>
<dbReference type="GO" id="GO:0004252">
    <property type="term" value="F:serine-type endopeptidase activity"/>
    <property type="evidence" value="ECO:0007669"/>
    <property type="project" value="InterPro"/>
</dbReference>
<dbReference type="InterPro" id="IPR023662">
    <property type="entry name" value="Rhomboid_protease_GlpG"/>
</dbReference>
<proteinExistence type="inferred from homology"/>
<evidence type="ECO:0000313" key="13">
    <source>
        <dbReference type="Proteomes" id="UP000256999"/>
    </source>
</evidence>
<organism evidence="12 13">
    <name type="scientific">Thalassotalea euphylliae</name>
    <dbReference type="NCBI Taxonomy" id="1655234"/>
    <lineage>
        <taxon>Bacteria</taxon>
        <taxon>Pseudomonadati</taxon>
        <taxon>Pseudomonadota</taxon>
        <taxon>Gammaproteobacteria</taxon>
        <taxon>Alteromonadales</taxon>
        <taxon>Colwelliaceae</taxon>
        <taxon>Thalassotalea</taxon>
    </lineage>
</organism>
<feature type="transmembrane region" description="Helical" evidence="9">
    <location>
        <begin position="147"/>
        <end position="168"/>
    </location>
</feature>
<dbReference type="InterPro" id="IPR022732">
    <property type="entry name" value="Peptidase_S54_GlpG_N"/>
</dbReference>
<evidence type="ECO:0000256" key="7">
    <source>
        <dbReference type="ARBA" id="ARBA00022989"/>
    </source>
</evidence>
<dbReference type="InterPro" id="IPR022764">
    <property type="entry name" value="Peptidase_S54_rhomboid_dom"/>
</dbReference>
<feature type="domain" description="Peptidase S54 GlpG peptidase N-terminal" evidence="11">
    <location>
        <begin position="9"/>
        <end position="82"/>
    </location>
</feature>
<gene>
    <name evidence="12" type="primary">glpG</name>
    <name evidence="12" type="ORF">DXX92_00530</name>
</gene>
<name>A0A3E0UAM9_9GAMM</name>
<dbReference type="AlphaFoldDB" id="A0A3E0UAM9"/>
<dbReference type="SUPFAM" id="SSF144091">
    <property type="entry name" value="Rhomboid-like"/>
    <property type="match status" value="1"/>
</dbReference>
<dbReference type="GO" id="GO:0016020">
    <property type="term" value="C:membrane"/>
    <property type="evidence" value="ECO:0007669"/>
    <property type="project" value="UniProtKB-SubCell"/>
</dbReference>
<keyword evidence="8 9" id="KW-0472">Membrane</keyword>
<dbReference type="GO" id="GO:0006508">
    <property type="term" value="P:proteolysis"/>
    <property type="evidence" value="ECO:0007669"/>
    <property type="project" value="UniProtKB-KW"/>
</dbReference>
<dbReference type="NCBIfam" id="TIGR04239">
    <property type="entry name" value="rhombo_GlpG"/>
    <property type="match status" value="1"/>
</dbReference>
<dbReference type="Pfam" id="PF12122">
    <property type="entry name" value="Rhomboid_N"/>
    <property type="match status" value="1"/>
</dbReference>
<feature type="transmembrane region" description="Helical" evidence="9">
    <location>
        <begin position="180"/>
        <end position="200"/>
    </location>
</feature>
<dbReference type="PANTHER" id="PTHR43731:SF14">
    <property type="entry name" value="PRESENILIN-ASSOCIATED RHOMBOID-LIKE PROTEIN, MITOCHONDRIAL"/>
    <property type="match status" value="1"/>
</dbReference>
<feature type="transmembrane region" description="Helical" evidence="9">
    <location>
        <begin position="95"/>
        <end position="117"/>
    </location>
</feature>
<evidence type="ECO:0000256" key="1">
    <source>
        <dbReference type="ARBA" id="ARBA00004141"/>
    </source>
</evidence>
<evidence type="ECO:0000259" key="11">
    <source>
        <dbReference type="Pfam" id="PF12122"/>
    </source>
</evidence>
<feature type="transmembrane region" description="Helical" evidence="9">
    <location>
        <begin position="206"/>
        <end position="226"/>
    </location>
</feature>
<keyword evidence="7 9" id="KW-1133">Transmembrane helix</keyword>
<dbReference type="Gene3D" id="3.30.70.2350">
    <property type="match status" value="1"/>
</dbReference>
<reference evidence="12 13" key="1">
    <citation type="submission" date="2018-08" db="EMBL/GenBank/DDBJ databases">
        <title>Thalassotalea euphylliae genome.</title>
        <authorList>
            <person name="Summers S."/>
            <person name="Rice S.A."/>
            <person name="Freckelton M.L."/>
            <person name="Nedved B.T."/>
            <person name="Hadfield M.G."/>
        </authorList>
    </citation>
    <scope>NUCLEOTIDE SEQUENCE [LARGE SCALE GENOMIC DNA]</scope>
    <source>
        <strain evidence="12 13">H2</strain>
    </source>
</reference>
<evidence type="ECO:0000256" key="2">
    <source>
        <dbReference type="ARBA" id="ARBA00009045"/>
    </source>
</evidence>
<comment type="similarity">
    <text evidence="2">Belongs to the peptidase S54 family.</text>
</comment>
<dbReference type="Pfam" id="PF01694">
    <property type="entry name" value="Rhomboid"/>
    <property type="match status" value="1"/>
</dbReference>
<protein>
    <submittedName>
        <fullName evidence="12">Rhomboid family intramembrane serine protease GlpG</fullName>
        <ecNumber evidence="12">3.4.21.105</ecNumber>
    </submittedName>
</protein>
<dbReference type="Gene3D" id="1.20.1540.10">
    <property type="entry name" value="Rhomboid-like"/>
    <property type="match status" value="1"/>
</dbReference>
<evidence type="ECO:0000256" key="4">
    <source>
        <dbReference type="ARBA" id="ARBA00022519"/>
    </source>
</evidence>
<dbReference type="Proteomes" id="UP000256999">
    <property type="component" value="Unassembled WGS sequence"/>
</dbReference>
<comment type="caution">
    <text evidence="12">The sequence shown here is derived from an EMBL/GenBank/DDBJ whole genome shotgun (WGS) entry which is preliminary data.</text>
</comment>
<dbReference type="PANTHER" id="PTHR43731">
    <property type="entry name" value="RHOMBOID PROTEASE"/>
    <property type="match status" value="1"/>
</dbReference>
<dbReference type="OrthoDB" id="9778341at2"/>
<keyword evidence="3" id="KW-1003">Cell membrane</keyword>
<accession>A0A3E0UAM9</accession>
<evidence type="ECO:0000256" key="3">
    <source>
        <dbReference type="ARBA" id="ARBA00022475"/>
    </source>
</evidence>
<keyword evidence="4" id="KW-0997">Cell inner membrane</keyword>
<keyword evidence="6 12" id="KW-0378">Hydrolase</keyword>
<dbReference type="InterPro" id="IPR050925">
    <property type="entry name" value="Rhomboid_protease_S54"/>
</dbReference>
<dbReference type="EMBL" id="QUOV01000001">
    <property type="protein sequence ID" value="REL33959.1"/>
    <property type="molecule type" value="Genomic_DNA"/>
</dbReference>
<evidence type="ECO:0000313" key="12">
    <source>
        <dbReference type="EMBL" id="REL33959.1"/>
    </source>
</evidence>
<keyword evidence="5 9" id="KW-0812">Transmembrane</keyword>
<sequence>MDSLPLQPLVKVDQQAIGQLFVDYLCSLEIPAKLVEQDHAHWICVATNQVEQAKQLFNEFALQPYHPKYQQAAQQHSGAQTSMPSHAFSGVKQQFFAQAGPFTLIVFGTCWLVYILANLGLGRDLFSSLSFYSQLDVQRLVTEPWRLIGPAFLHFSLLHIAFNTLWWWQLGGAIERIFGRWQIVNLFLLSAIASNVGQFIVSGPNFGGLSGVVYAVVGFAWFAGWLMPERGVGLSKSIVGFLLIWLLLGFVDVLPINMANTAHLVGLVVGCAMAWLIAKRQKAI</sequence>
<evidence type="ECO:0000256" key="6">
    <source>
        <dbReference type="ARBA" id="ARBA00022801"/>
    </source>
</evidence>
<evidence type="ECO:0000256" key="9">
    <source>
        <dbReference type="SAM" id="Phobius"/>
    </source>
</evidence>